<keyword evidence="3" id="KW-1185">Reference proteome</keyword>
<dbReference type="Proteomes" id="UP001291623">
    <property type="component" value="Unassembled WGS sequence"/>
</dbReference>
<accession>A0AAE1S8Y0</accession>
<evidence type="ECO:0000313" key="3">
    <source>
        <dbReference type="Proteomes" id="UP001291623"/>
    </source>
</evidence>
<name>A0AAE1S8Y0_9SOLA</name>
<gene>
    <name evidence="2" type="ORF">RND71_015939</name>
</gene>
<feature type="region of interest" description="Disordered" evidence="1">
    <location>
        <begin position="21"/>
        <end position="40"/>
    </location>
</feature>
<sequence length="233" mass="26918">MGIFTAGATLFTTRHMPRVDDSRRRLGSLPGGGVADYKNTVTTPLPPCPLHHRALTSPSPFSPFFATNRPAKHACRSRSLEYLQGFGGGVDDSRRRLGSLPGEDRVIFKFRDFEMTLTLEEINYFTNLIYQGRGQIIPYSQSGKKFLRYLGLKNTKELWCFENNWVSLDYLYERYDYRDGYKLFKNEFSCTPDHWQARRPIAFVVALVRTLIFPFEHEKISICICSVARAFFE</sequence>
<reference evidence="2" key="1">
    <citation type="submission" date="2023-12" db="EMBL/GenBank/DDBJ databases">
        <title>Genome assembly of Anisodus tanguticus.</title>
        <authorList>
            <person name="Wang Y.-J."/>
        </authorList>
    </citation>
    <scope>NUCLEOTIDE SEQUENCE</scope>
    <source>
        <strain evidence="2">KB-2021</strain>
        <tissue evidence="2">Leaf</tissue>
    </source>
</reference>
<proteinExistence type="predicted"/>
<evidence type="ECO:0000256" key="1">
    <source>
        <dbReference type="SAM" id="MobiDB-lite"/>
    </source>
</evidence>
<dbReference type="AlphaFoldDB" id="A0AAE1S8Y0"/>
<dbReference type="EMBL" id="JAVYJV010000008">
    <property type="protein sequence ID" value="KAK4364581.1"/>
    <property type="molecule type" value="Genomic_DNA"/>
</dbReference>
<evidence type="ECO:0000313" key="2">
    <source>
        <dbReference type="EMBL" id="KAK4364581.1"/>
    </source>
</evidence>
<comment type="caution">
    <text evidence="2">The sequence shown here is derived from an EMBL/GenBank/DDBJ whole genome shotgun (WGS) entry which is preliminary data.</text>
</comment>
<organism evidence="2 3">
    <name type="scientific">Anisodus tanguticus</name>
    <dbReference type="NCBI Taxonomy" id="243964"/>
    <lineage>
        <taxon>Eukaryota</taxon>
        <taxon>Viridiplantae</taxon>
        <taxon>Streptophyta</taxon>
        <taxon>Embryophyta</taxon>
        <taxon>Tracheophyta</taxon>
        <taxon>Spermatophyta</taxon>
        <taxon>Magnoliopsida</taxon>
        <taxon>eudicotyledons</taxon>
        <taxon>Gunneridae</taxon>
        <taxon>Pentapetalae</taxon>
        <taxon>asterids</taxon>
        <taxon>lamiids</taxon>
        <taxon>Solanales</taxon>
        <taxon>Solanaceae</taxon>
        <taxon>Solanoideae</taxon>
        <taxon>Hyoscyameae</taxon>
        <taxon>Anisodus</taxon>
    </lineage>
</organism>
<protein>
    <submittedName>
        <fullName evidence="2">Uncharacterized protein</fullName>
    </submittedName>
</protein>